<evidence type="ECO:0000256" key="5">
    <source>
        <dbReference type="PIRSR" id="PIRSR001227-2"/>
    </source>
</evidence>
<keyword evidence="8" id="KW-1185">Reference proteome</keyword>
<accession>I0AHI3</accession>
<dbReference type="GO" id="GO:0017000">
    <property type="term" value="P:antibiotic biosynthetic process"/>
    <property type="evidence" value="ECO:0007669"/>
    <property type="project" value="InterPro"/>
</dbReference>
<name>I0AHI3_IGNAJ</name>
<dbReference type="GO" id="GO:0016811">
    <property type="term" value="F:hydrolase activity, acting on carbon-nitrogen (but not peptide) bonds, in linear amides"/>
    <property type="evidence" value="ECO:0007669"/>
    <property type="project" value="InterPro"/>
</dbReference>
<dbReference type="RefSeq" id="WP_014559596.1">
    <property type="nucleotide sequence ID" value="NC_017464.1"/>
</dbReference>
<dbReference type="PIRSF" id="PIRSF001227">
    <property type="entry name" value="Pen_acylase"/>
    <property type="match status" value="1"/>
</dbReference>
<dbReference type="Gene3D" id="3.60.20.10">
    <property type="entry name" value="Glutamine Phosphoribosylpyrophosphate, subunit 1, domain 1"/>
    <property type="match status" value="1"/>
</dbReference>
<reference evidence="7 8" key="1">
    <citation type="journal article" date="2012" name="Front. Microbiol.">
        <title>Complete genome of Ignavibacterium album, a metabolically versatile, flagellated, facultative anaerobe from the phylum Chlorobi.</title>
        <authorList>
            <person name="Liu Z."/>
            <person name="Frigaard N.-U."/>
            <person name="Vogl K."/>
            <person name="Iino T."/>
            <person name="Ohkuma M."/>
            <person name="Overmann J."/>
            <person name="Bryant D.A."/>
        </authorList>
    </citation>
    <scope>NUCLEOTIDE SEQUENCE [LARGE SCALE GENOMIC DNA]</scope>
    <source>
        <strain evidence="8">DSM 19864 / JCM 16511 / NBRC 101810 / Mat9-16</strain>
    </source>
</reference>
<dbReference type="MEROPS" id="S45.003"/>
<gene>
    <name evidence="7" type="ordered locus">IALB_0728</name>
</gene>
<keyword evidence="2" id="KW-0378">Hydrolase</keyword>
<evidence type="ECO:0000256" key="4">
    <source>
        <dbReference type="PIRSR" id="PIRSR001227-1"/>
    </source>
</evidence>
<dbReference type="Proteomes" id="UP000007394">
    <property type="component" value="Chromosome"/>
</dbReference>
<dbReference type="EMBL" id="CP003418">
    <property type="protein sequence ID" value="AFH48440.1"/>
    <property type="molecule type" value="Genomic_DNA"/>
</dbReference>
<keyword evidence="5" id="KW-0106">Calcium</keyword>
<dbReference type="SUPFAM" id="SSF56235">
    <property type="entry name" value="N-terminal nucleophile aminohydrolases (Ntn hydrolases)"/>
    <property type="match status" value="1"/>
</dbReference>
<dbReference type="InterPro" id="IPR043147">
    <property type="entry name" value="Penicillin_amidase_A-knob"/>
</dbReference>
<dbReference type="GO" id="GO:0046872">
    <property type="term" value="F:metal ion binding"/>
    <property type="evidence" value="ECO:0007669"/>
    <property type="project" value="UniProtKB-KW"/>
</dbReference>
<dbReference type="Gene3D" id="1.10.439.10">
    <property type="entry name" value="Penicillin Amidohydrolase, domain 1"/>
    <property type="match status" value="1"/>
</dbReference>
<dbReference type="PANTHER" id="PTHR34218">
    <property type="entry name" value="PEPTIDASE S45 PENICILLIN AMIDASE"/>
    <property type="match status" value="1"/>
</dbReference>
<dbReference type="AlphaFoldDB" id="I0AHI3"/>
<dbReference type="OrthoDB" id="9759796at2"/>
<evidence type="ECO:0000256" key="1">
    <source>
        <dbReference type="ARBA" id="ARBA00006586"/>
    </source>
</evidence>
<dbReference type="InterPro" id="IPR029055">
    <property type="entry name" value="Ntn_hydrolases_N"/>
</dbReference>
<evidence type="ECO:0000313" key="7">
    <source>
        <dbReference type="EMBL" id="AFH48440.1"/>
    </source>
</evidence>
<feature type="binding site" evidence="5">
    <location>
        <position position="329"/>
    </location>
    <ligand>
        <name>Ca(2+)</name>
        <dbReference type="ChEBI" id="CHEBI:29108"/>
    </ligand>
</feature>
<comment type="cofactor">
    <cofactor evidence="5">
        <name>Ca(2+)</name>
        <dbReference type="ChEBI" id="CHEBI:29108"/>
    </cofactor>
    <text evidence="5">Binds 1 Ca(2+) ion per dimer.</text>
</comment>
<dbReference type="Gene3D" id="2.30.120.10">
    <property type="match status" value="1"/>
</dbReference>
<comment type="similarity">
    <text evidence="1">Belongs to the peptidase S45 family.</text>
</comment>
<keyword evidence="3" id="KW-0865">Zymogen</keyword>
<sequence>MPKWLKIITGIFSSLVLIAIFAGIFFYNMLSSSLPKYEGTIQSNKLISDIEIYRDSFAIPYIIADTDEDVAFALGYLHAEERLFIMDLIRRAGEGRLAEILGEKALPFDKMFRTVGIKRTILENYDNYDPQVKKILEAYSNGVNLYIEQNRGRYPVEFDVLGYQPEKWKPLHSLIVIRMMAWELNLSWWVDFTYAELIEKFGKDKLLEILPDISEVNLQKIPSSKWIASLAKDFVQTNLAFRNLIGWQGSQVGSNNWVVNSSKSHSGKPIIANDPHLAFSAPGKWYAVVINSKQWKAAGVTLPGVPGIVIGKNENISWALTNLMNDDADYYYEKLDSTRQYYFLDGRWQPFEIIKDTIKIKNQKTEIFEIRKTHRGPLISEIHPFSFIYNESDKKYSAISMKWLGNLFSDEMLAFLKINKARDFNEFREAVGYFALPGQNFLYADIEGNIGYLMGAKIPVRSQSASTIISDGTTSVNDWKGFVSKDEMEVVFNPSENFFATANNNLFPNFKYHLSNLWEPSSRIDRINFLLRQKEEHSVKDFQNYQMDQTSEYAKQVVPYILSAFKDVKVKDKNLYESLELLENWDFEMSPFNQVTSIYQVFLKYLLRNIYLDEMGEDLFNKFLFIANVPYRSLLKVLQSDATWFDNITTTQIENKNFIIRKSLSDALTFLEKNYGKDLSSWQWGRIHRVTFKHPFSGVFNPLDRFINIGPYEIGGDGTTIFNTEYPFAKSIDEFSAFRHEEFENVLGPSMRLIFDFAKPDELYLILTTGQSGNLFSKHYSDMSDKWLEGKFLKILTDKNSIRSNDKKLLRIIRAN</sequence>
<dbReference type="eggNOG" id="COG2366">
    <property type="taxonomic scope" value="Bacteria"/>
</dbReference>
<keyword evidence="6" id="KW-0472">Membrane</keyword>
<feature type="binding site" evidence="5">
    <location>
        <position position="326"/>
    </location>
    <ligand>
        <name>Ca(2+)</name>
        <dbReference type="ChEBI" id="CHEBI:29108"/>
    </ligand>
</feature>
<keyword evidence="5" id="KW-0479">Metal-binding</keyword>
<evidence type="ECO:0000256" key="6">
    <source>
        <dbReference type="SAM" id="Phobius"/>
    </source>
</evidence>
<keyword evidence="6" id="KW-0812">Transmembrane</keyword>
<feature type="transmembrane region" description="Helical" evidence="6">
    <location>
        <begin position="7"/>
        <end position="27"/>
    </location>
</feature>
<organism evidence="7 8">
    <name type="scientific">Ignavibacterium album (strain DSM 19864 / JCM 16511 / NBRC 101810 / Mat9-16)</name>
    <dbReference type="NCBI Taxonomy" id="945713"/>
    <lineage>
        <taxon>Bacteria</taxon>
        <taxon>Pseudomonadati</taxon>
        <taxon>Ignavibacteriota</taxon>
        <taxon>Ignavibacteria</taxon>
        <taxon>Ignavibacteriales</taxon>
        <taxon>Ignavibacteriaceae</taxon>
        <taxon>Ignavibacterium</taxon>
    </lineage>
</organism>
<dbReference type="InterPro" id="IPR014395">
    <property type="entry name" value="Pen/GL7ACA/AHL_acylase"/>
</dbReference>
<dbReference type="KEGG" id="ial:IALB_0728"/>
<evidence type="ECO:0000256" key="3">
    <source>
        <dbReference type="ARBA" id="ARBA00023145"/>
    </source>
</evidence>
<evidence type="ECO:0000313" key="8">
    <source>
        <dbReference type="Proteomes" id="UP000007394"/>
    </source>
</evidence>
<dbReference type="InterPro" id="IPR002692">
    <property type="entry name" value="S45"/>
</dbReference>
<keyword evidence="6" id="KW-1133">Transmembrane helix</keyword>
<dbReference type="Gene3D" id="1.10.1400.10">
    <property type="match status" value="1"/>
</dbReference>
<dbReference type="InterPro" id="IPR023343">
    <property type="entry name" value="Penicillin_amidase_dom1"/>
</dbReference>
<evidence type="ECO:0000256" key="2">
    <source>
        <dbReference type="ARBA" id="ARBA00022801"/>
    </source>
</evidence>
<proteinExistence type="inferred from homology"/>
<feature type="active site" description="Nucleophile" evidence="4">
    <location>
        <position position="254"/>
    </location>
</feature>
<dbReference type="HOGENOM" id="CLU_011790_0_1_10"/>
<dbReference type="CDD" id="cd03747">
    <property type="entry name" value="Ntn_PGA_like"/>
    <property type="match status" value="1"/>
</dbReference>
<dbReference type="InterPro" id="IPR043146">
    <property type="entry name" value="Penicillin_amidase_N_B-knob"/>
</dbReference>
<protein>
    <submittedName>
        <fullName evidence="7">Penicillin amidase</fullName>
    </submittedName>
</protein>
<dbReference type="STRING" id="945713.IALB_0728"/>
<dbReference type="Pfam" id="PF01804">
    <property type="entry name" value="Penicil_amidase"/>
    <property type="match status" value="1"/>
</dbReference>
<dbReference type="PANTHER" id="PTHR34218:SF4">
    <property type="entry name" value="ACYL-HOMOSERINE LACTONE ACYLASE QUIP"/>
    <property type="match status" value="1"/>
</dbReference>